<dbReference type="PROSITE" id="PS00061">
    <property type="entry name" value="ADH_SHORT"/>
    <property type="match status" value="1"/>
</dbReference>
<dbReference type="InterPro" id="IPR027413">
    <property type="entry name" value="GROEL-like_equatorial_sf"/>
</dbReference>
<name>A0A8S2AKE7_ARAAE</name>
<dbReference type="InterPro" id="IPR057326">
    <property type="entry name" value="KR_dom"/>
</dbReference>
<dbReference type="InterPro" id="IPR020904">
    <property type="entry name" value="Sc_DH/Rdtase_CS"/>
</dbReference>
<evidence type="ECO:0000256" key="5">
    <source>
        <dbReference type="ARBA" id="ARBA00022490"/>
    </source>
</evidence>
<protein>
    <recommendedName>
        <fullName evidence="14">CCT-theta</fullName>
    </recommendedName>
</protein>
<dbReference type="FunFam" id="3.40.50.720:FF:000084">
    <property type="entry name" value="Short-chain dehydrogenase reductase"/>
    <property type="match status" value="1"/>
</dbReference>
<dbReference type="PROSITE" id="PS00751">
    <property type="entry name" value="TCP1_2"/>
    <property type="match status" value="1"/>
</dbReference>
<keyword evidence="9" id="KW-0547">Nucleotide-binding</keyword>
<dbReference type="GO" id="GO:0005524">
    <property type="term" value="F:ATP binding"/>
    <property type="evidence" value="ECO:0007669"/>
    <property type="project" value="UniProtKB-KW"/>
</dbReference>
<evidence type="ECO:0000313" key="17">
    <source>
        <dbReference type="EMBL" id="CAE6107780.1"/>
    </source>
</evidence>
<dbReference type="Gene3D" id="3.50.7.10">
    <property type="entry name" value="GroEL"/>
    <property type="match status" value="1"/>
</dbReference>
<dbReference type="Pfam" id="PF01087">
    <property type="entry name" value="GalP_UDP_transf"/>
    <property type="match status" value="1"/>
</dbReference>
<gene>
    <name evidence="17" type="ORF">AARE701A_LOCUS15543</name>
</gene>
<dbReference type="Pfam" id="PF00118">
    <property type="entry name" value="Cpn60_TCP1"/>
    <property type="match status" value="1"/>
</dbReference>
<keyword evidence="6" id="KW-0808">Transferase</keyword>
<evidence type="ECO:0000256" key="14">
    <source>
        <dbReference type="ARBA" id="ARBA00029602"/>
    </source>
</evidence>
<dbReference type="NCBIfam" id="TIGR00209">
    <property type="entry name" value="galT_1"/>
    <property type="match status" value="1"/>
</dbReference>
<dbReference type="FunFam" id="3.50.7.10:FF:000008">
    <property type="entry name" value="T-complex protein 1 subunit theta"/>
    <property type="match status" value="1"/>
</dbReference>
<dbReference type="SUPFAM" id="SSF48592">
    <property type="entry name" value="GroEL equatorial domain-like"/>
    <property type="match status" value="1"/>
</dbReference>
<dbReference type="CDD" id="cd00608">
    <property type="entry name" value="GalT"/>
    <property type="match status" value="1"/>
</dbReference>
<evidence type="ECO:0000256" key="11">
    <source>
        <dbReference type="ARBA" id="ARBA00022840"/>
    </source>
</evidence>
<dbReference type="GO" id="GO:0006457">
    <property type="term" value="P:protein folding"/>
    <property type="evidence" value="ECO:0007669"/>
    <property type="project" value="InterPro"/>
</dbReference>
<dbReference type="PROSITE" id="PS00750">
    <property type="entry name" value="TCP1_1"/>
    <property type="match status" value="1"/>
</dbReference>
<feature type="region of interest" description="Disordered" evidence="15">
    <location>
        <begin position="1"/>
        <end position="61"/>
    </location>
</feature>
<evidence type="ECO:0000256" key="4">
    <source>
        <dbReference type="ARBA" id="ARBA00010951"/>
    </source>
</evidence>
<evidence type="ECO:0000256" key="8">
    <source>
        <dbReference type="ARBA" id="ARBA00022723"/>
    </source>
</evidence>
<dbReference type="PRINTS" id="PR00081">
    <property type="entry name" value="GDHRDH"/>
</dbReference>
<dbReference type="Pfam" id="PF02744">
    <property type="entry name" value="GalP_UDP_tr_C"/>
    <property type="match status" value="1"/>
</dbReference>
<keyword evidence="10" id="KW-0862">Zinc</keyword>
<dbReference type="InterPro" id="IPR027409">
    <property type="entry name" value="GroEL-like_apical_dom_sf"/>
</dbReference>
<evidence type="ECO:0000256" key="13">
    <source>
        <dbReference type="ARBA" id="ARBA00023277"/>
    </source>
</evidence>
<keyword evidence="5" id="KW-0963">Cytoplasm</keyword>
<dbReference type="Gene3D" id="1.10.560.10">
    <property type="entry name" value="GroEL-like equatorial domain"/>
    <property type="match status" value="1"/>
</dbReference>
<dbReference type="GO" id="GO:0006012">
    <property type="term" value="P:galactose metabolic process"/>
    <property type="evidence" value="ECO:0007669"/>
    <property type="project" value="InterPro"/>
</dbReference>
<dbReference type="InterPro" id="IPR001937">
    <property type="entry name" value="GalP_UDPtransf1"/>
</dbReference>
<dbReference type="GO" id="GO:0005737">
    <property type="term" value="C:cytoplasm"/>
    <property type="evidence" value="ECO:0007669"/>
    <property type="project" value="UniProtKB-SubCell"/>
</dbReference>
<evidence type="ECO:0000256" key="9">
    <source>
        <dbReference type="ARBA" id="ARBA00022741"/>
    </source>
</evidence>
<dbReference type="Gene3D" id="3.30.428.10">
    <property type="entry name" value="HIT-like"/>
    <property type="match status" value="2"/>
</dbReference>
<dbReference type="Gene3D" id="3.40.50.720">
    <property type="entry name" value="NAD(P)-binding Rossmann-like Domain"/>
    <property type="match status" value="1"/>
</dbReference>
<dbReference type="InterPro" id="IPR002194">
    <property type="entry name" value="Chaperonin_TCP-1_CS"/>
</dbReference>
<evidence type="ECO:0000256" key="7">
    <source>
        <dbReference type="ARBA" id="ARBA00022695"/>
    </source>
</evidence>
<dbReference type="CDD" id="cd05362">
    <property type="entry name" value="THN_reductase-like_SDR_c"/>
    <property type="match status" value="1"/>
</dbReference>
<dbReference type="SUPFAM" id="SSF51735">
    <property type="entry name" value="NAD(P)-binding Rossmann-fold domains"/>
    <property type="match status" value="1"/>
</dbReference>
<dbReference type="PRINTS" id="PR00080">
    <property type="entry name" value="SDRFAMILY"/>
</dbReference>
<evidence type="ECO:0000313" key="18">
    <source>
        <dbReference type="Proteomes" id="UP000682877"/>
    </source>
</evidence>
<accession>A0A8S2AKE7</accession>
<sequence>MTSPSHAPDRGDGDSVENQSPELRKDPVTNRWVIFSPARAKRPTDFKSKSPQNPNPKPSSCSFCIGREQECAPEIFRVPDHDPNWKLRVIENLYPALSRNLETEAKQGETGTGRTIVGFGFHDVVIESPVHSIQLSDIDPVGIGDVLIAYKKRTDQIAQHDSINYIQVFKNQGASAGASMSHSHSQIMALPVVPPTVSSRLDGTKDYFEETGKCCLCEAKSKHFVIDESSHFVSVAPFAATYPFEIWIIPKDHSSHFHHLDDVKAVDLGGLLKLMLQKIAKQLNDPPYNYMIHTSPLKVTESQLPYTHWFLQIVPQLSGIGGFEIGTGSKRRSSPSETMGISTQSHGIQSMLKEGYRHLSGLDEAVIKNIEACKELSTITRTSLGPNGMNKMVINHLDKLFVTNDAATIVNELEIQHPAAKILVLAAKAQQEEVGDGANLTISFAGELLQNAEELIRMGLHPSEIISGYTKASIKAVEYLEELVESGSESMDVRNKEEVVSRMRAAVASKQFGQEEIICSLVADACIQVCPKNPTNFNLDNVRISKLLGGGLHNSCIVRGMVLKSDAIGSIKRMEKAKVAVFADGVDTTATETKGTVLIHSAEQLENYAKTEEAKVEELIKAVAESGAKVIVSGGSVGEMALHFCERYKLMVLKISSKFELRRFCRTTGAVAQLKLSRPSPDDLGYVDSISVEEIGGVRVTIARNEEGGNSISTVVLRGSTDSILDDLERAVDDGVNTYKAMCRDSRIVPGAAATEIELAQRLKEYANAETGLDKYAISKFAESFEFVPKTLADNAGLNAMEITASLYTGHGSGNAKLGIDLEEGVCKDVSDTKVWDLYSTKLFALKYAADAACTVLRVDQIIMAKPAGGPRRDAAAAAAASSVSSLAGRVAIVTGSSRGIGRAIAIHLAERGAKVVINYTTRSTEADQVAAEINSSPGAGQEPIAFVFRADISEPSQVESLFDAAEKAFNSPVHILVNSAGILNPNYPTIANTPIEDFESIFKVNTRGSFLCCKEAAKRLKRGGGGRIIMLTSSLTEALIPGQGAYTASKAAVEAMVKILAKELKGSGITANCVSPGPVATEMFFDGKSEETVRNIIERSPFGRLGETKDIASVVGFLASDGGEWINGQVIVANGAFLK</sequence>
<dbReference type="InterPro" id="IPR012721">
    <property type="entry name" value="Chap_CCT_theta"/>
</dbReference>
<keyword evidence="11" id="KW-0067">ATP-binding</keyword>
<organism evidence="17 18">
    <name type="scientific">Arabidopsis arenosa</name>
    <name type="common">Sand rock-cress</name>
    <name type="synonym">Cardaminopsis arenosa</name>
    <dbReference type="NCBI Taxonomy" id="38785"/>
    <lineage>
        <taxon>Eukaryota</taxon>
        <taxon>Viridiplantae</taxon>
        <taxon>Streptophyta</taxon>
        <taxon>Embryophyta</taxon>
        <taxon>Tracheophyta</taxon>
        <taxon>Spermatophyta</taxon>
        <taxon>Magnoliopsida</taxon>
        <taxon>eudicotyledons</taxon>
        <taxon>Gunneridae</taxon>
        <taxon>Pentapetalae</taxon>
        <taxon>rosids</taxon>
        <taxon>malvids</taxon>
        <taxon>Brassicales</taxon>
        <taxon>Brassicaceae</taxon>
        <taxon>Camelineae</taxon>
        <taxon>Arabidopsis</taxon>
    </lineage>
</organism>
<evidence type="ECO:0000256" key="2">
    <source>
        <dbReference type="ARBA" id="ARBA00004496"/>
    </source>
</evidence>
<keyword evidence="13" id="KW-0119">Carbohydrate metabolism</keyword>
<comment type="subcellular location">
    <subcellularLocation>
        <location evidence="2">Cytoplasm</location>
    </subcellularLocation>
</comment>
<dbReference type="InterPro" id="IPR005850">
    <property type="entry name" value="GalP_Utransf_C"/>
</dbReference>
<dbReference type="Proteomes" id="UP000682877">
    <property type="component" value="Chromosome 6"/>
</dbReference>
<dbReference type="GO" id="GO:0016887">
    <property type="term" value="F:ATP hydrolysis activity"/>
    <property type="evidence" value="ECO:0007669"/>
    <property type="project" value="InterPro"/>
</dbReference>
<evidence type="ECO:0000256" key="1">
    <source>
        <dbReference type="ARBA" id="ARBA00001947"/>
    </source>
</evidence>
<keyword evidence="12" id="KW-0143">Chaperone</keyword>
<evidence type="ECO:0000256" key="15">
    <source>
        <dbReference type="SAM" id="MobiDB-lite"/>
    </source>
</evidence>
<dbReference type="SUPFAM" id="SSF54849">
    <property type="entry name" value="GroEL-intermediate domain like"/>
    <property type="match status" value="1"/>
</dbReference>
<dbReference type="InterPro" id="IPR005849">
    <property type="entry name" value="GalP_Utransf_N"/>
</dbReference>
<dbReference type="Pfam" id="PF13561">
    <property type="entry name" value="adh_short_C2"/>
    <property type="match status" value="1"/>
</dbReference>
<dbReference type="InterPro" id="IPR036265">
    <property type="entry name" value="HIT-like_sf"/>
</dbReference>
<dbReference type="InterPro" id="IPR036291">
    <property type="entry name" value="NAD(P)-bd_dom_sf"/>
</dbReference>
<dbReference type="GO" id="GO:0051082">
    <property type="term" value="F:unfolded protein binding"/>
    <property type="evidence" value="ECO:0007669"/>
    <property type="project" value="InterPro"/>
</dbReference>
<dbReference type="Gene3D" id="3.30.260.10">
    <property type="entry name" value="TCP-1-like chaperonin intermediate domain"/>
    <property type="match status" value="1"/>
</dbReference>
<comment type="similarity">
    <text evidence="4">Belongs to the galactose-1-phosphate uridylyltransferase type 1 family.</text>
</comment>
<dbReference type="InterPro" id="IPR053177">
    <property type="entry name" value="ADP-glucose_phosphorylase"/>
</dbReference>
<evidence type="ECO:0000256" key="6">
    <source>
        <dbReference type="ARBA" id="ARBA00022679"/>
    </source>
</evidence>
<dbReference type="InterPro" id="IPR002347">
    <property type="entry name" value="SDR_fam"/>
</dbReference>
<dbReference type="PANTHER" id="PTHR42763">
    <property type="entry name" value="ADP-GLUCOSE PHOSPHORYLASE"/>
    <property type="match status" value="1"/>
</dbReference>
<dbReference type="GO" id="GO:0008108">
    <property type="term" value="F:UDP-glucose:hexose-1-phosphate uridylyltransferase activity"/>
    <property type="evidence" value="ECO:0007669"/>
    <property type="project" value="InterPro"/>
</dbReference>
<feature type="domain" description="Ketoreductase" evidence="16">
    <location>
        <begin position="890"/>
        <end position="1078"/>
    </location>
</feature>
<dbReference type="SMART" id="SM00822">
    <property type="entry name" value="PKS_KR"/>
    <property type="match status" value="1"/>
</dbReference>
<reference evidence="17" key="1">
    <citation type="submission" date="2021-01" db="EMBL/GenBank/DDBJ databases">
        <authorList>
            <person name="Bezrukov I."/>
        </authorList>
    </citation>
    <scope>NUCLEOTIDE SEQUENCE</scope>
</reference>
<keyword evidence="7" id="KW-0548">Nucleotidyltransferase</keyword>
<dbReference type="SUPFAM" id="SSF54197">
    <property type="entry name" value="HIT-like"/>
    <property type="match status" value="2"/>
</dbReference>
<keyword evidence="18" id="KW-1185">Reference proteome</keyword>
<dbReference type="CDD" id="cd03341">
    <property type="entry name" value="TCP1_theta"/>
    <property type="match status" value="1"/>
</dbReference>
<dbReference type="PANTHER" id="PTHR42763:SF2">
    <property type="entry name" value="ADP-GLUCOSE PHOSPHORYLASE"/>
    <property type="match status" value="1"/>
</dbReference>
<dbReference type="SUPFAM" id="SSF52029">
    <property type="entry name" value="GroEL apical domain-like"/>
    <property type="match status" value="1"/>
</dbReference>
<comment type="similarity">
    <text evidence="3">Belongs to the TCP-1 chaperonin family.</text>
</comment>
<dbReference type="InterPro" id="IPR002423">
    <property type="entry name" value="Cpn60/GroEL/TCP-1"/>
</dbReference>
<dbReference type="InterPro" id="IPR027410">
    <property type="entry name" value="TCP-1-like_intermed_sf"/>
</dbReference>
<dbReference type="GO" id="GO:0008270">
    <property type="term" value="F:zinc ion binding"/>
    <property type="evidence" value="ECO:0007669"/>
    <property type="project" value="InterPro"/>
</dbReference>
<evidence type="ECO:0000256" key="3">
    <source>
        <dbReference type="ARBA" id="ARBA00008020"/>
    </source>
</evidence>
<dbReference type="NCBIfam" id="TIGR02346">
    <property type="entry name" value="chap_CCT_theta"/>
    <property type="match status" value="1"/>
</dbReference>
<dbReference type="EMBL" id="LR999456">
    <property type="protein sequence ID" value="CAE6107780.1"/>
    <property type="molecule type" value="Genomic_DNA"/>
</dbReference>
<evidence type="ECO:0000256" key="12">
    <source>
        <dbReference type="ARBA" id="ARBA00023186"/>
    </source>
</evidence>
<comment type="cofactor">
    <cofactor evidence="1">
        <name>Zn(2+)</name>
        <dbReference type="ChEBI" id="CHEBI:29105"/>
    </cofactor>
</comment>
<dbReference type="AlphaFoldDB" id="A0A8S2AKE7"/>
<evidence type="ECO:0000256" key="10">
    <source>
        <dbReference type="ARBA" id="ARBA00022833"/>
    </source>
</evidence>
<evidence type="ECO:0000259" key="16">
    <source>
        <dbReference type="SMART" id="SM00822"/>
    </source>
</evidence>
<keyword evidence="8" id="KW-0479">Metal-binding</keyword>
<proteinExistence type="inferred from homology"/>